<keyword evidence="3" id="KW-1185">Reference proteome</keyword>
<accession>A0A6G1HY43</accession>
<feature type="region of interest" description="Disordered" evidence="1">
    <location>
        <begin position="68"/>
        <end position="107"/>
    </location>
</feature>
<gene>
    <name evidence="2" type="ORF">EJ06DRAFT_401715</name>
</gene>
<reference evidence="2" key="1">
    <citation type="journal article" date="2020" name="Stud. Mycol.">
        <title>101 Dothideomycetes genomes: a test case for predicting lifestyles and emergence of pathogens.</title>
        <authorList>
            <person name="Haridas S."/>
            <person name="Albert R."/>
            <person name="Binder M."/>
            <person name="Bloem J."/>
            <person name="Labutti K."/>
            <person name="Salamov A."/>
            <person name="Andreopoulos B."/>
            <person name="Baker S."/>
            <person name="Barry K."/>
            <person name="Bills G."/>
            <person name="Bluhm B."/>
            <person name="Cannon C."/>
            <person name="Castanera R."/>
            <person name="Culley D."/>
            <person name="Daum C."/>
            <person name="Ezra D."/>
            <person name="Gonzalez J."/>
            <person name="Henrissat B."/>
            <person name="Kuo A."/>
            <person name="Liang C."/>
            <person name="Lipzen A."/>
            <person name="Lutzoni F."/>
            <person name="Magnuson J."/>
            <person name="Mondo S."/>
            <person name="Nolan M."/>
            <person name="Ohm R."/>
            <person name="Pangilinan J."/>
            <person name="Park H.-J."/>
            <person name="Ramirez L."/>
            <person name="Alfaro M."/>
            <person name="Sun H."/>
            <person name="Tritt A."/>
            <person name="Yoshinaga Y."/>
            <person name="Zwiers L.-H."/>
            <person name="Turgeon B."/>
            <person name="Goodwin S."/>
            <person name="Spatafora J."/>
            <person name="Crous P."/>
            <person name="Grigoriev I."/>
        </authorList>
    </citation>
    <scope>NUCLEOTIDE SEQUENCE</scope>
    <source>
        <strain evidence="2">CBS 262.69</strain>
    </source>
</reference>
<evidence type="ECO:0000313" key="2">
    <source>
        <dbReference type="EMBL" id="KAF2400655.1"/>
    </source>
</evidence>
<feature type="region of interest" description="Disordered" evidence="1">
    <location>
        <begin position="1"/>
        <end position="46"/>
    </location>
</feature>
<evidence type="ECO:0000313" key="3">
    <source>
        <dbReference type="Proteomes" id="UP000799640"/>
    </source>
</evidence>
<proteinExistence type="predicted"/>
<protein>
    <submittedName>
        <fullName evidence="2">Uncharacterized protein</fullName>
    </submittedName>
</protein>
<organism evidence="2 3">
    <name type="scientific">Trichodelitschia bisporula</name>
    <dbReference type="NCBI Taxonomy" id="703511"/>
    <lineage>
        <taxon>Eukaryota</taxon>
        <taxon>Fungi</taxon>
        <taxon>Dikarya</taxon>
        <taxon>Ascomycota</taxon>
        <taxon>Pezizomycotina</taxon>
        <taxon>Dothideomycetes</taxon>
        <taxon>Dothideomycetes incertae sedis</taxon>
        <taxon>Phaeotrichales</taxon>
        <taxon>Phaeotrichaceae</taxon>
        <taxon>Trichodelitschia</taxon>
    </lineage>
</organism>
<dbReference type="Proteomes" id="UP000799640">
    <property type="component" value="Unassembled WGS sequence"/>
</dbReference>
<dbReference type="EMBL" id="ML996694">
    <property type="protein sequence ID" value="KAF2400655.1"/>
    <property type="molecule type" value="Genomic_DNA"/>
</dbReference>
<sequence length="107" mass="11924">MLQRMVGISNAEMQPQCPSPSPLRKSRRLPNLAATTESDPSSSLYPALLPEPNFHLLFSPFNIPSVLPPPSAHAPRVLPRRPRSARLDSRPRQQRARGHSTRLMARG</sequence>
<name>A0A6G1HY43_9PEZI</name>
<dbReference type="AlphaFoldDB" id="A0A6G1HY43"/>
<evidence type="ECO:0000256" key="1">
    <source>
        <dbReference type="SAM" id="MobiDB-lite"/>
    </source>
</evidence>
<feature type="compositionally biased region" description="Polar residues" evidence="1">
    <location>
        <begin position="33"/>
        <end position="44"/>
    </location>
</feature>